<reference evidence="3 4" key="1">
    <citation type="journal article" date="2018" name="Mol. Biol. Evol.">
        <title>Broad Genomic Sampling Reveals a Smut Pathogenic Ancestry of the Fungal Clade Ustilaginomycotina.</title>
        <authorList>
            <person name="Kijpornyongpan T."/>
            <person name="Mondo S.J."/>
            <person name="Barry K."/>
            <person name="Sandor L."/>
            <person name="Lee J."/>
            <person name="Lipzen A."/>
            <person name="Pangilinan J."/>
            <person name="LaButti K."/>
            <person name="Hainaut M."/>
            <person name="Henrissat B."/>
            <person name="Grigoriev I.V."/>
            <person name="Spatafora J.W."/>
            <person name="Aime M.C."/>
        </authorList>
    </citation>
    <scope>NUCLEOTIDE SEQUENCE [LARGE SCALE GENOMIC DNA]</scope>
    <source>
        <strain evidence="3 4">MCA 4718</strain>
    </source>
</reference>
<dbReference type="GO" id="GO:0008278">
    <property type="term" value="C:cohesin complex"/>
    <property type="evidence" value="ECO:0007669"/>
    <property type="project" value="TreeGrafter"/>
</dbReference>
<feature type="compositionally biased region" description="Acidic residues" evidence="1">
    <location>
        <begin position="62"/>
        <end position="81"/>
    </location>
</feature>
<dbReference type="InterPro" id="IPR016024">
    <property type="entry name" value="ARM-type_fold"/>
</dbReference>
<dbReference type="GeneID" id="37015939"/>
<dbReference type="OrthoDB" id="498590at2759"/>
<dbReference type="Pfam" id="PF08514">
    <property type="entry name" value="STAG"/>
    <property type="match status" value="1"/>
</dbReference>
<dbReference type="SUPFAM" id="SSF48371">
    <property type="entry name" value="ARM repeat"/>
    <property type="match status" value="1"/>
</dbReference>
<protein>
    <recommendedName>
        <fullName evidence="2">SCD domain-containing protein</fullName>
    </recommendedName>
</protein>
<feature type="compositionally biased region" description="Low complexity" evidence="1">
    <location>
        <begin position="1355"/>
        <end position="1369"/>
    </location>
</feature>
<sequence>MARTQPRRAASNRFGSEGSPLTSDEEAEEQTSGSRPKRTAARKSLTTAKALATNRRRSRAEEQDEDGEDGAMDVDETESVDSFDSGSEKDMDETDDYIAPGGKSAKGKKPRIAKSKPSKTSKIAAAAGGGTTTAVKARTASTSLAKKSKSTATVRGGARVVANKAELEIKNDIHLFNALKNPDVAVQGVVDDWVVEYQSEPGPALVELINFVIRCCGCNSTVDEAAVMDLDNVVDALEQVQEQFKQSPNPSYPIVSRAPAFKKFKSSLAEFFERLVMTASDSELLLTAPITAQSSELVAEPPLINVLKEWLSSFSSSTFRSFRHTSTFIVLNIIRATAGLVISKRQNVESIRKQRDAEKKKPRVDKNRVKALDDKWREAKEEDATLMDGIRDFIDSVYQHRYRDADPFIRTDCAQELGRWIKKQPEIFMKNEYTRYLGWCLSDTSGAVRVAAIQALAQVYSESSFPDPLRHFTELFKARLVQMAVCDIELPVRAATIDVLVHIERRGLLEDDQRDEIGLHIFDVEPRIRQEIARFLTGLVEEEVRDTCTDIIGPAPAARGKDAKAKEDRAKWEAEVEKLRLKILAQKLVEYESTLDDSSSGSAEISQQKRSRAVPPAALQSTLLTERGGRISLAVQALWSFEKDNAPLSGWASLLEMLLYDHSTQESAASKKGRGGRKGPGAADPVSGIGAVVGYTGSQPPNEAYRLEPTEETVLLEALIAIADEFRRLALAAATLAAAANKGDDDDNVHQEKLDDFTRALIPALPKLFAKYRTESARVSEVLLLVPQLNLHLYAASGQVSALAHLWDEVSGQFSRHSEDILLKRGASAIRSLVSFAQTQSSLDEVTTTKLVALQESLINALREPLKGKEVATSTLDEDTIFALQANLQRLAGLSSATDCSEVIEDTENGQVTSGWEILREVASRGKLGYEGEEAMVSNCLRVITIHLLWKLRGLMASSLTTAEEDRQALVDAILAQRTEALELMEDLVTDRAVVLREVKVLAAARMLQIYLAFHAAEQSGTARNKTIEVERDQQQDEAGEPRAHSGLLSRLRVFIPRPVQEGCVKVVLAELDTQIQLRQEEDREANGAMNPDDEIEGDEGDDDDEERPQKRKDIATKKTNGAQQSVTRLPTQAQLQREVELNQLTAPLVSAMRFGLVDINLAAPVIGKFGRLGQMFDVLVKLLIEVLREDGVLANDGKNAADVVFDSLRESFESYLVEGTAEGEARFVSLSRSISSALVIRGAHLAILRAIDPPSLLHLHKRGAEYIAKKWKAAEQANNKAVKARAPAFWKGLGNLLISASARDAHKIKSAMEQAILDAGIEVPPASKSWDPQRQYEKRLVTLMAKRAAPSAPTAARAAAAAGATPRKSGGRGSGSVGGSASKARRTATNADDEIDDEEEDFPNRVLPVASTPVQQQQQRPRARPAGLPGSAQSSAAKRGRKRTAADADEDDEEEDAGAQDESGSLSSAPSSPRSVAEAEEEEEEEVRDDESLPGSRKRRRRM</sequence>
<feature type="compositionally biased region" description="Low complexity" evidence="1">
    <location>
        <begin position="1461"/>
        <end position="1477"/>
    </location>
</feature>
<evidence type="ECO:0000313" key="4">
    <source>
        <dbReference type="Proteomes" id="UP000245942"/>
    </source>
</evidence>
<dbReference type="GO" id="GO:0005634">
    <property type="term" value="C:nucleus"/>
    <property type="evidence" value="ECO:0007669"/>
    <property type="project" value="TreeGrafter"/>
</dbReference>
<feature type="region of interest" description="Disordered" evidence="1">
    <location>
        <begin position="1355"/>
        <end position="1504"/>
    </location>
</feature>
<evidence type="ECO:0000256" key="1">
    <source>
        <dbReference type="SAM" id="MobiDB-lite"/>
    </source>
</evidence>
<feature type="compositionally biased region" description="Basic residues" evidence="1">
    <location>
        <begin position="105"/>
        <end position="119"/>
    </location>
</feature>
<dbReference type="GO" id="GO:0003682">
    <property type="term" value="F:chromatin binding"/>
    <property type="evidence" value="ECO:0007669"/>
    <property type="project" value="TreeGrafter"/>
</dbReference>
<dbReference type="STRING" id="1684307.A0A316UA17"/>
<dbReference type="InterPro" id="IPR011989">
    <property type="entry name" value="ARM-like"/>
</dbReference>
<dbReference type="Pfam" id="PF21581">
    <property type="entry name" value="SCD"/>
    <property type="match status" value="1"/>
</dbReference>
<dbReference type="InterPro" id="IPR039662">
    <property type="entry name" value="Cohesin_Scc3/SA"/>
</dbReference>
<dbReference type="EMBL" id="KZ819325">
    <property type="protein sequence ID" value="PWN21253.1"/>
    <property type="molecule type" value="Genomic_DNA"/>
</dbReference>
<proteinExistence type="predicted"/>
<feature type="region of interest" description="Disordered" evidence="1">
    <location>
        <begin position="1"/>
        <end position="127"/>
    </location>
</feature>
<feature type="compositionally biased region" description="Acidic residues" evidence="1">
    <location>
        <begin position="1092"/>
        <end position="1107"/>
    </location>
</feature>
<feature type="compositionally biased region" description="Acidic residues" evidence="1">
    <location>
        <begin position="1479"/>
        <end position="1490"/>
    </location>
</feature>
<dbReference type="InterPro" id="IPR013721">
    <property type="entry name" value="STAG"/>
</dbReference>
<keyword evidence="4" id="KW-1185">Reference proteome</keyword>
<dbReference type="GO" id="GO:0007062">
    <property type="term" value="P:sister chromatid cohesion"/>
    <property type="evidence" value="ECO:0007669"/>
    <property type="project" value="UniProtKB-ARBA"/>
</dbReference>
<evidence type="ECO:0000259" key="2">
    <source>
        <dbReference type="PROSITE" id="PS51425"/>
    </source>
</evidence>
<feature type="domain" description="SCD" evidence="2">
    <location>
        <begin position="398"/>
        <end position="483"/>
    </location>
</feature>
<feature type="compositionally biased region" description="Acidic residues" evidence="1">
    <location>
        <begin position="1448"/>
        <end position="1460"/>
    </location>
</feature>
<feature type="compositionally biased region" description="Acidic residues" evidence="1">
    <location>
        <begin position="1392"/>
        <end position="1402"/>
    </location>
</feature>
<feature type="compositionally biased region" description="Polar residues" evidence="1">
    <location>
        <begin position="1118"/>
        <end position="1128"/>
    </location>
</feature>
<name>A0A316UA17_9BASI</name>
<evidence type="ECO:0000313" key="3">
    <source>
        <dbReference type="EMBL" id="PWN21253.1"/>
    </source>
</evidence>
<accession>A0A316UA17</accession>
<feature type="compositionally biased region" description="Low complexity" evidence="1">
    <location>
        <begin position="1416"/>
        <end position="1427"/>
    </location>
</feature>
<dbReference type="Gene3D" id="1.25.10.10">
    <property type="entry name" value="Leucine-rich Repeat Variant"/>
    <property type="match status" value="1"/>
</dbReference>
<dbReference type="PANTHER" id="PTHR11199">
    <property type="entry name" value="STROMAL ANTIGEN"/>
    <property type="match status" value="1"/>
</dbReference>
<organism evidence="3 4">
    <name type="scientific">Pseudomicrostroma glucosiphilum</name>
    <dbReference type="NCBI Taxonomy" id="1684307"/>
    <lineage>
        <taxon>Eukaryota</taxon>
        <taxon>Fungi</taxon>
        <taxon>Dikarya</taxon>
        <taxon>Basidiomycota</taxon>
        <taxon>Ustilaginomycotina</taxon>
        <taxon>Exobasidiomycetes</taxon>
        <taxon>Microstromatales</taxon>
        <taxon>Microstromatales incertae sedis</taxon>
        <taxon>Pseudomicrostroma</taxon>
    </lineage>
</organism>
<feature type="compositionally biased region" description="Basic and acidic residues" evidence="1">
    <location>
        <begin position="1108"/>
        <end position="1117"/>
    </location>
</feature>
<dbReference type="Pfam" id="PF24571">
    <property type="entry name" value="HEAT_SCC3-SA"/>
    <property type="match status" value="1"/>
</dbReference>
<gene>
    <name evidence="3" type="ORF">BCV69DRAFT_298282</name>
</gene>
<dbReference type="PROSITE" id="PS51425">
    <property type="entry name" value="SCD"/>
    <property type="match status" value="1"/>
</dbReference>
<dbReference type="GO" id="GO:0000785">
    <property type="term" value="C:chromatin"/>
    <property type="evidence" value="ECO:0007669"/>
    <property type="project" value="TreeGrafter"/>
</dbReference>
<dbReference type="InterPro" id="IPR056396">
    <property type="entry name" value="HEAT_SCC3-SA"/>
</dbReference>
<dbReference type="RefSeq" id="XP_025348413.1">
    <property type="nucleotide sequence ID" value="XM_025494205.1"/>
</dbReference>
<dbReference type="Proteomes" id="UP000245942">
    <property type="component" value="Unassembled WGS sequence"/>
</dbReference>
<dbReference type="InterPro" id="IPR020839">
    <property type="entry name" value="SCD"/>
</dbReference>
<dbReference type="PANTHER" id="PTHR11199:SF0">
    <property type="entry name" value="LD34181P-RELATED"/>
    <property type="match status" value="1"/>
</dbReference>
<feature type="region of interest" description="Disordered" evidence="1">
    <location>
        <begin position="1079"/>
        <end position="1128"/>
    </location>
</feature>